<accession>A0A7U4DM30</accession>
<organism evidence="1">
    <name type="scientific">Geobacillus sp. (strain Y4.1MC1)</name>
    <dbReference type="NCBI Taxonomy" id="581103"/>
    <lineage>
        <taxon>Bacteria</taxon>
        <taxon>Bacillati</taxon>
        <taxon>Bacillota</taxon>
        <taxon>Bacilli</taxon>
        <taxon>Bacillales</taxon>
        <taxon>Anoxybacillaceae</taxon>
        <taxon>Geobacillus</taxon>
    </lineage>
</organism>
<protein>
    <submittedName>
        <fullName evidence="1">Uncharacterized protein</fullName>
    </submittedName>
</protein>
<dbReference type="KEGG" id="gmc:GY4MC1_3115"/>
<proteinExistence type="predicted"/>
<reference evidence="1" key="1">
    <citation type="submission" date="2010-10" db="EMBL/GenBank/DDBJ databases">
        <title>Complete sequence of chromosome of Geobacillus sp. Y4.1MC1.</title>
        <authorList>
            <consortium name="US DOE Joint Genome Institute"/>
            <person name="Lucas S."/>
            <person name="Copeland A."/>
            <person name="Lapidus A."/>
            <person name="Cheng J.-F."/>
            <person name="Bruce D."/>
            <person name="Goodwin L."/>
            <person name="Pitluck S."/>
            <person name="Chertkov O."/>
            <person name="Zhang X."/>
            <person name="Detter J.C."/>
            <person name="Han C."/>
            <person name="Tapia R."/>
            <person name="Land M."/>
            <person name="Hauser L."/>
            <person name="Jeffries C."/>
            <person name="Kyrpides N."/>
            <person name="Ivanova N."/>
            <person name="Ovchinnikova G."/>
            <person name="Brumm P."/>
            <person name="Mead D."/>
            <person name="Woyke T."/>
        </authorList>
    </citation>
    <scope>NUCLEOTIDE SEQUENCE [LARGE SCALE GENOMIC DNA]</scope>
    <source>
        <strain evidence="1">Y4.1MC1</strain>
    </source>
</reference>
<name>A0A7U4DM30_GEOS0</name>
<dbReference type="AlphaFoldDB" id="A0A7U4DM30"/>
<gene>
    <name evidence="1" type="ORF">GY4MC1_3115</name>
</gene>
<evidence type="ECO:0000313" key="1">
    <source>
        <dbReference type="EMBL" id="ADP75792.1"/>
    </source>
</evidence>
<sequence>MPCLSDERERAAKRLCRNGAEGVGHTLLGGMPLNEE</sequence>
<dbReference type="EMBL" id="CP002293">
    <property type="protein sequence ID" value="ADP75792.1"/>
    <property type="molecule type" value="Genomic_DNA"/>
</dbReference>